<evidence type="ECO:0000259" key="6">
    <source>
        <dbReference type="Pfam" id="PF02350"/>
    </source>
</evidence>
<feature type="region of interest" description="Disordered" evidence="5">
    <location>
        <begin position="1"/>
        <end position="20"/>
    </location>
</feature>
<dbReference type="EC" id="5.1.3.14" evidence="3"/>
<evidence type="ECO:0000313" key="7">
    <source>
        <dbReference type="EMBL" id="AOY84480.2"/>
    </source>
</evidence>
<reference evidence="7" key="1">
    <citation type="journal article" date="2017" name="Proc. Natl. Acad. Sci. U.S.A.">
        <title>Comparative genomics uncovers the prolific and distinctive metabolic potential of the cyanobacterial genus Moorea.</title>
        <authorList>
            <person name="Leao T."/>
            <person name="Castelao G."/>
            <person name="Korobeynikov A."/>
            <person name="Monroe E.A."/>
            <person name="Podell S."/>
            <person name="Glukhov E."/>
            <person name="Allen E.E."/>
            <person name="Gerwick W.H."/>
            <person name="Gerwick L."/>
        </authorList>
    </citation>
    <scope>NUCLEOTIDE SEQUENCE</scope>
    <source>
        <strain evidence="7">JHB</strain>
    </source>
</reference>
<sequence>MKPLEIPPDPTSETLNQDSTKSPIQICITLGTRPEAIKLAPVILQFQRSGKFKTQVVLTGQHREMVDQVMQMFELRADRDLEIMQPKQTLTDITCLSLRGLEELFQELQPQLVLVQGDTTTAFAAALAAFYQRIPVGHVEAGLRTNDLFNPYPEEANRRLISQITQLHFAPTPLAVEHLQGSGVTGAIHKTGNTVIDALLMVAEREPVCEVPGLDWEGYRTILATVHRRENWGKPLEDIAQGFLQILHKFPDTALLLPLHRNPTVREPLRTILGDHERVFLTEPLDYVELVAAMQRCYLVMTDSGGLQEEAPSLGKPVLVLRKTTERPEAIAAGTGKLVGTNPEQMVGAASLLLSDSVAYQGMANAINPFGDGRAAERIVKIVEDYFG</sequence>
<dbReference type="SUPFAM" id="SSF53756">
    <property type="entry name" value="UDP-Glycosyltransferase/glycogen phosphorylase"/>
    <property type="match status" value="1"/>
</dbReference>
<organism evidence="7">
    <name type="scientific">Moorena producens (strain JHB)</name>
    <dbReference type="NCBI Taxonomy" id="1454205"/>
    <lineage>
        <taxon>Bacteria</taxon>
        <taxon>Bacillati</taxon>
        <taxon>Cyanobacteriota</taxon>
        <taxon>Cyanophyceae</taxon>
        <taxon>Coleofasciculales</taxon>
        <taxon>Coleofasciculaceae</taxon>
        <taxon>Moorena</taxon>
    </lineage>
</organism>
<dbReference type="AlphaFoldDB" id="A0A1D9GAS2"/>
<dbReference type="CDD" id="cd03786">
    <property type="entry name" value="GTB_UDP-GlcNAc_2-Epimerase"/>
    <property type="match status" value="1"/>
</dbReference>
<dbReference type="InterPro" id="IPR029767">
    <property type="entry name" value="WecB-like"/>
</dbReference>
<evidence type="ECO:0000256" key="5">
    <source>
        <dbReference type="SAM" id="MobiDB-lite"/>
    </source>
</evidence>
<gene>
    <name evidence="7" type="primary">wecB</name>
    <name evidence="7" type="ORF">BJP36_02710</name>
</gene>
<dbReference type="Gene3D" id="3.40.50.2000">
    <property type="entry name" value="Glycogen Phosphorylase B"/>
    <property type="match status" value="2"/>
</dbReference>
<proteinExistence type="inferred from homology"/>
<accession>A0A1D9GAS2</accession>
<dbReference type="PANTHER" id="PTHR43174:SF2">
    <property type="entry name" value="UDP-N-ACETYLGLUCOSAMINE 2-EPIMERASE"/>
    <property type="match status" value="1"/>
</dbReference>
<evidence type="ECO:0000256" key="1">
    <source>
        <dbReference type="ARBA" id="ARBA00023235"/>
    </source>
</evidence>
<evidence type="ECO:0000256" key="2">
    <source>
        <dbReference type="ARBA" id="ARBA00038209"/>
    </source>
</evidence>
<feature type="compositionally biased region" description="Pro residues" evidence="5">
    <location>
        <begin position="1"/>
        <end position="10"/>
    </location>
</feature>
<dbReference type="Proteomes" id="UP000176944">
    <property type="component" value="Chromosome"/>
</dbReference>
<dbReference type="Pfam" id="PF02350">
    <property type="entry name" value="Epimerase_2"/>
    <property type="match status" value="1"/>
</dbReference>
<feature type="domain" description="UDP-N-acetylglucosamine 2-epimerase" evidence="6">
    <location>
        <begin position="46"/>
        <end position="383"/>
    </location>
</feature>
<dbReference type="GO" id="GO:0008761">
    <property type="term" value="F:UDP-N-acetylglucosamine 2-epimerase activity"/>
    <property type="evidence" value="ECO:0007669"/>
    <property type="project" value="UniProtKB-EC"/>
</dbReference>
<dbReference type="EMBL" id="CP017708">
    <property type="protein sequence ID" value="AOY84480.2"/>
    <property type="molecule type" value="Genomic_DNA"/>
</dbReference>
<dbReference type="PANTHER" id="PTHR43174">
    <property type="entry name" value="UDP-N-ACETYLGLUCOSAMINE 2-EPIMERASE"/>
    <property type="match status" value="1"/>
</dbReference>
<evidence type="ECO:0000256" key="4">
    <source>
        <dbReference type="RuleBase" id="RU003513"/>
    </source>
</evidence>
<evidence type="ECO:0000256" key="3">
    <source>
        <dbReference type="ARBA" id="ARBA00038858"/>
    </source>
</evidence>
<feature type="compositionally biased region" description="Polar residues" evidence="5">
    <location>
        <begin position="11"/>
        <end position="20"/>
    </location>
</feature>
<reference evidence="7" key="2">
    <citation type="submission" date="2022-10" db="EMBL/GenBank/DDBJ databases">
        <authorList>
            <person name="Ngo T.-E."/>
        </authorList>
    </citation>
    <scope>NUCLEOTIDE SEQUENCE</scope>
    <source>
        <strain evidence="7">JHB</strain>
    </source>
</reference>
<keyword evidence="1 4" id="KW-0413">Isomerase</keyword>
<protein>
    <recommendedName>
        <fullName evidence="3">UDP-N-acetylglucosamine 2-epimerase (non-hydrolyzing)</fullName>
        <ecNumber evidence="3">5.1.3.14</ecNumber>
    </recommendedName>
</protein>
<dbReference type="InterPro" id="IPR003331">
    <property type="entry name" value="UDP_GlcNAc_Epimerase_2_dom"/>
</dbReference>
<comment type="similarity">
    <text evidence="2 4">Belongs to the UDP-N-acetylglucosamine 2-epimerase family.</text>
</comment>
<dbReference type="NCBIfam" id="TIGR00236">
    <property type="entry name" value="wecB"/>
    <property type="match status" value="1"/>
</dbReference>
<name>A0A1D9GAS2_MOOP1</name>